<evidence type="ECO:0000313" key="1">
    <source>
        <dbReference type="EMBL" id="MFB9830863.1"/>
    </source>
</evidence>
<comment type="caution">
    <text evidence="1">The sequence shown here is derived from an EMBL/GenBank/DDBJ whole genome shotgun (WGS) entry which is preliminary data.</text>
</comment>
<organism evidence="1 2">
    <name type="scientific">Actinoallomurus acaciae</name>
    <dbReference type="NCBI Taxonomy" id="502577"/>
    <lineage>
        <taxon>Bacteria</taxon>
        <taxon>Bacillati</taxon>
        <taxon>Actinomycetota</taxon>
        <taxon>Actinomycetes</taxon>
        <taxon>Streptosporangiales</taxon>
        <taxon>Thermomonosporaceae</taxon>
        <taxon>Actinoallomurus</taxon>
    </lineage>
</organism>
<reference evidence="1 2" key="1">
    <citation type="submission" date="2024-09" db="EMBL/GenBank/DDBJ databases">
        <authorList>
            <person name="Sun Q."/>
            <person name="Mori K."/>
        </authorList>
    </citation>
    <scope>NUCLEOTIDE SEQUENCE [LARGE SCALE GENOMIC DNA]</scope>
    <source>
        <strain evidence="1 2">TBRC 0563</strain>
    </source>
</reference>
<protein>
    <submittedName>
        <fullName evidence="1">Uncharacterized protein</fullName>
    </submittedName>
</protein>
<gene>
    <name evidence="1" type="ORF">ACFFNX_01490</name>
</gene>
<dbReference type="RefSeq" id="WP_378193804.1">
    <property type="nucleotide sequence ID" value="NZ_JBHLZP010000004.1"/>
</dbReference>
<evidence type="ECO:0000313" key="2">
    <source>
        <dbReference type="Proteomes" id="UP001589627"/>
    </source>
</evidence>
<accession>A0ABV5Y775</accession>
<keyword evidence="2" id="KW-1185">Reference proteome</keyword>
<proteinExistence type="predicted"/>
<dbReference type="Proteomes" id="UP001589627">
    <property type="component" value="Unassembled WGS sequence"/>
</dbReference>
<name>A0ABV5Y775_9ACTN</name>
<sequence>MDHRRVASAGERVSALCDEYAALLRDGAAPPRAEAVIFRAITLLPGVTLKKNAVDLEGRKAIAIKDHTGHALDGTWTVKKGGVLNLQVRTASRTVDKPGRTS</sequence>
<dbReference type="EMBL" id="JBHLZP010000004">
    <property type="protein sequence ID" value="MFB9830863.1"/>
    <property type="molecule type" value="Genomic_DNA"/>
</dbReference>